<organism evidence="2 3">
    <name type="scientific">Streptomyces albus (strain ATCC 21838 / DSM 41398 / FERM P-419 / JCM 4703 / NBRC 107858)</name>
    <dbReference type="NCBI Taxonomy" id="1081613"/>
    <lineage>
        <taxon>Bacteria</taxon>
        <taxon>Bacillati</taxon>
        <taxon>Actinomycetota</taxon>
        <taxon>Actinomycetes</taxon>
        <taxon>Kitasatosporales</taxon>
        <taxon>Streptomycetaceae</taxon>
        <taxon>Streptomyces</taxon>
    </lineage>
</organism>
<evidence type="ECO:0000256" key="1">
    <source>
        <dbReference type="SAM" id="MobiDB-lite"/>
    </source>
</evidence>
<evidence type="ECO:0000313" key="3">
    <source>
        <dbReference type="Proteomes" id="UP000031523"/>
    </source>
</evidence>
<feature type="region of interest" description="Disordered" evidence="1">
    <location>
        <begin position="1"/>
        <end position="59"/>
    </location>
</feature>
<protein>
    <submittedName>
        <fullName evidence="2">Uncharacterized protein</fullName>
    </submittedName>
</protein>
<sequence length="59" mass="6530">MSSFDGSQSAEQHEEEGVDKKPEPREAHREREEGRAQRGEDDVVTEDAESAAEGEGMEP</sequence>
<gene>
    <name evidence="2" type="ORF">SLNWT_0951</name>
</gene>
<dbReference type="AlphaFoldDB" id="A0A0B5ETA6"/>
<feature type="compositionally biased region" description="Basic and acidic residues" evidence="1">
    <location>
        <begin position="18"/>
        <end position="41"/>
    </location>
</feature>
<dbReference type="EMBL" id="CP010519">
    <property type="protein sequence ID" value="AJE81327.1"/>
    <property type="molecule type" value="Genomic_DNA"/>
</dbReference>
<name>A0A0B5ETA6_STRA4</name>
<proteinExistence type="predicted"/>
<dbReference type="Proteomes" id="UP000031523">
    <property type="component" value="Chromosome"/>
</dbReference>
<dbReference type="KEGG" id="sals:SLNWT_0951"/>
<accession>A0A0B5ETA6</accession>
<evidence type="ECO:0000313" key="2">
    <source>
        <dbReference type="EMBL" id="AJE81327.1"/>
    </source>
</evidence>
<feature type="compositionally biased region" description="Acidic residues" evidence="1">
    <location>
        <begin position="42"/>
        <end position="59"/>
    </location>
</feature>
<feature type="compositionally biased region" description="Polar residues" evidence="1">
    <location>
        <begin position="1"/>
        <end position="10"/>
    </location>
</feature>
<reference evidence="2 3" key="1">
    <citation type="submission" date="2015-01" db="EMBL/GenBank/DDBJ databases">
        <title>Enhanced salinomycin production by adjusting the supply of polyketide extender units in Streptomyce albus DSM 41398.</title>
        <authorList>
            <person name="Lu C."/>
        </authorList>
    </citation>
    <scope>NUCLEOTIDE SEQUENCE [LARGE SCALE GENOMIC DNA]</scope>
    <source>
        <strain evidence="3">ATCC 21838 / DSM 41398 / FERM P-419 / JCM 4703 / NBRC 107858</strain>
    </source>
</reference>
<keyword evidence="3" id="KW-1185">Reference proteome</keyword>